<evidence type="ECO:0000256" key="4">
    <source>
        <dbReference type="ARBA" id="ARBA00022801"/>
    </source>
</evidence>
<evidence type="ECO:0000256" key="7">
    <source>
        <dbReference type="ARBA" id="ARBA00023242"/>
    </source>
</evidence>
<evidence type="ECO:0000256" key="5">
    <source>
        <dbReference type="ARBA" id="ARBA00022839"/>
    </source>
</evidence>
<keyword evidence="12" id="KW-1185">Reference proteome</keyword>
<evidence type="ECO:0000256" key="9">
    <source>
        <dbReference type="ARBA" id="ARBA00042761"/>
    </source>
</evidence>
<dbReference type="PANTHER" id="PTHR13620">
    <property type="entry name" value="3-5 EXONUCLEASE"/>
    <property type="match status" value="1"/>
</dbReference>
<dbReference type="InterPro" id="IPR012337">
    <property type="entry name" value="RNaseH-like_sf"/>
</dbReference>
<dbReference type="Pfam" id="PF01612">
    <property type="entry name" value="DNA_pol_A_exo1"/>
    <property type="match status" value="1"/>
</dbReference>
<dbReference type="CDD" id="cd06141">
    <property type="entry name" value="WRN_exo"/>
    <property type="match status" value="1"/>
</dbReference>
<dbReference type="AlphaFoldDB" id="A0A507EMG6"/>
<dbReference type="SMART" id="SM00474">
    <property type="entry name" value="35EXOc"/>
    <property type="match status" value="1"/>
</dbReference>
<dbReference type="InterPro" id="IPR051132">
    <property type="entry name" value="3-5_Exonuclease_domain"/>
</dbReference>
<dbReference type="PANTHER" id="PTHR13620:SF109">
    <property type="entry name" value="3'-5' EXONUCLEASE"/>
    <property type="match status" value="1"/>
</dbReference>
<evidence type="ECO:0000256" key="3">
    <source>
        <dbReference type="ARBA" id="ARBA00022723"/>
    </source>
</evidence>
<reference evidence="11 12" key="1">
    <citation type="journal article" date="2019" name="Sci. Rep.">
        <title>Comparative genomics of chytrid fungi reveal insights into the obligate biotrophic and pathogenic lifestyle of Synchytrium endobioticum.</title>
        <authorList>
            <person name="van de Vossenberg B.T.L.H."/>
            <person name="Warris S."/>
            <person name="Nguyen H.D.T."/>
            <person name="van Gent-Pelzer M.P.E."/>
            <person name="Joly D.L."/>
            <person name="van de Geest H.C."/>
            <person name="Bonants P.J.M."/>
            <person name="Smith D.S."/>
            <person name="Levesque C.A."/>
            <person name="van der Lee T.A.J."/>
        </authorList>
    </citation>
    <scope>NUCLEOTIDE SEQUENCE [LARGE SCALE GENOMIC DNA]</scope>
    <source>
        <strain evidence="11 12">CBS 675.73</strain>
    </source>
</reference>
<sequence length="333" mass="37207">MQRALAATATTTTMYWSSLAQSKREMQLLFVRYVSLRPVVNSELNSLSKPPKPFLIDIIPSVEPCVTPNNIRAGPLVSSRNQPSPKMNKSHTPSLTDIIPVELVKPIKKKMRRTKLTSIASPVLPSTTSSSVSLAGIDIHICDSLISLPRVLNMCGSGPLVSVDLEWNVVMRRGQPVPKTALIQIYNGSSIGLFRLKMLTDGFETPLPKTLSDYLEDASVKKVGMNIRGDAAKLNRDFGISMRGYIELSQLAKEVCPELFDGERVSLKKLSERLLNHQLDKSDNLRITNWEAKHLRDELVQYAAMDALVGYEVYTALKKRRWSPKAENYEAKK</sequence>
<feature type="domain" description="3'-5' exonuclease" evidence="10">
    <location>
        <begin position="139"/>
        <end position="322"/>
    </location>
</feature>
<dbReference type="EMBL" id="QEAP01000543">
    <property type="protein sequence ID" value="TPX64506.1"/>
    <property type="molecule type" value="Genomic_DNA"/>
</dbReference>
<organism evidence="11 12">
    <name type="scientific">Chytriomyces confervae</name>
    <dbReference type="NCBI Taxonomy" id="246404"/>
    <lineage>
        <taxon>Eukaryota</taxon>
        <taxon>Fungi</taxon>
        <taxon>Fungi incertae sedis</taxon>
        <taxon>Chytridiomycota</taxon>
        <taxon>Chytridiomycota incertae sedis</taxon>
        <taxon>Chytridiomycetes</taxon>
        <taxon>Chytridiales</taxon>
        <taxon>Chytriomycetaceae</taxon>
        <taxon>Chytriomyces</taxon>
    </lineage>
</organism>
<evidence type="ECO:0000256" key="8">
    <source>
        <dbReference type="ARBA" id="ARBA00040531"/>
    </source>
</evidence>
<dbReference type="InterPro" id="IPR036397">
    <property type="entry name" value="RNaseH_sf"/>
</dbReference>
<keyword evidence="5" id="KW-0269">Exonuclease</keyword>
<evidence type="ECO:0000256" key="6">
    <source>
        <dbReference type="ARBA" id="ARBA00022842"/>
    </source>
</evidence>
<dbReference type="OrthoDB" id="1920326at2759"/>
<dbReference type="InterPro" id="IPR002562">
    <property type="entry name" value="3'-5'_exonuclease_dom"/>
</dbReference>
<evidence type="ECO:0000256" key="2">
    <source>
        <dbReference type="ARBA" id="ARBA00022722"/>
    </source>
</evidence>
<dbReference type="GO" id="GO:0003676">
    <property type="term" value="F:nucleic acid binding"/>
    <property type="evidence" value="ECO:0007669"/>
    <property type="project" value="InterPro"/>
</dbReference>
<evidence type="ECO:0000313" key="12">
    <source>
        <dbReference type="Proteomes" id="UP000320333"/>
    </source>
</evidence>
<evidence type="ECO:0000259" key="10">
    <source>
        <dbReference type="SMART" id="SM00474"/>
    </source>
</evidence>
<evidence type="ECO:0000313" key="11">
    <source>
        <dbReference type="EMBL" id="TPX64506.1"/>
    </source>
</evidence>
<keyword evidence="6" id="KW-0460">Magnesium</keyword>
<keyword evidence="3" id="KW-0479">Metal-binding</keyword>
<gene>
    <name evidence="11" type="ORF">CcCBS67573_g08399</name>
</gene>
<keyword evidence="7" id="KW-0539">Nucleus</keyword>
<dbReference type="STRING" id="246404.A0A507EMG6"/>
<dbReference type="GO" id="GO:0008408">
    <property type="term" value="F:3'-5' exonuclease activity"/>
    <property type="evidence" value="ECO:0007669"/>
    <property type="project" value="InterPro"/>
</dbReference>
<comment type="caution">
    <text evidence="11">The sequence shown here is derived from an EMBL/GenBank/DDBJ whole genome shotgun (WGS) entry which is preliminary data.</text>
</comment>
<dbReference type="Gene3D" id="3.30.420.10">
    <property type="entry name" value="Ribonuclease H-like superfamily/Ribonuclease H"/>
    <property type="match status" value="1"/>
</dbReference>
<dbReference type="GO" id="GO:0005634">
    <property type="term" value="C:nucleus"/>
    <property type="evidence" value="ECO:0007669"/>
    <property type="project" value="UniProtKB-SubCell"/>
</dbReference>
<evidence type="ECO:0000256" key="1">
    <source>
        <dbReference type="ARBA" id="ARBA00004123"/>
    </source>
</evidence>
<dbReference type="Proteomes" id="UP000320333">
    <property type="component" value="Unassembled WGS sequence"/>
</dbReference>
<keyword evidence="2" id="KW-0540">Nuclease</keyword>
<dbReference type="SUPFAM" id="SSF53098">
    <property type="entry name" value="Ribonuclease H-like"/>
    <property type="match status" value="1"/>
</dbReference>
<dbReference type="GO" id="GO:0006139">
    <property type="term" value="P:nucleobase-containing compound metabolic process"/>
    <property type="evidence" value="ECO:0007669"/>
    <property type="project" value="InterPro"/>
</dbReference>
<comment type="subcellular location">
    <subcellularLocation>
        <location evidence="1">Nucleus</location>
    </subcellularLocation>
</comment>
<name>A0A507EMG6_9FUNG</name>
<dbReference type="GO" id="GO:0046872">
    <property type="term" value="F:metal ion binding"/>
    <property type="evidence" value="ECO:0007669"/>
    <property type="project" value="UniProtKB-KW"/>
</dbReference>
<keyword evidence="4" id="KW-0378">Hydrolase</keyword>
<accession>A0A507EMG6</accession>
<proteinExistence type="predicted"/>
<protein>
    <recommendedName>
        <fullName evidence="8">3'-5' exonuclease</fullName>
    </recommendedName>
    <alternativeName>
        <fullName evidence="9">Werner Syndrome-like exonuclease</fullName>
    </alternativeName>
</protein>